<comment type="caution">
    <text evidence="1">The sequence shown here is derived from an EMBL/GenBank/DDBJ whole genome shotgun (WGS) entry which is preliminary data.</text>
</comment>
<gene>
    <name evidence="1" type="ORF">N479_20330</name>
</gene>
<organism evidence="1 2">
    <name type="scientific">Pseudoalteromonas luteoviolacea S4054</name>
    <dbReference type="NCBI Taxonomy" id="1129367"/>
    <lineage>
        <taxon>Bacteria</taxon>
        <taxon>Pseudomonadati</taxon>
        <taxon>Pseudomonadota</taxon>
        <taxon>Gammaproteobacteria</taxon>
        <taxon>Alteromonadales</taxon>
        <taxon>Pseudoalteromonadaceae</taxon>
        <taxon>Pseudoalteromonas</taxon>
    </lineage>
</organism>
<proteinExistence type="predicted"/>
<evidence type="ECO:0000313" key="2">
    <source>
        <dbReference type="Proteomes" id="UP000033434"/>
    </source>
</evidence>
<dbReference type="RefSeq" id="WP_052961087.1">
    <property type="nucleotide sequence ID" value="NZ_AUXW01000172.1"/>
</dbReference>
<dbReference type="EMBL" id="AUXW01000172">
    <property type="protein sequence ID" value="KKE81967.1"/>
    <property type="molecule type" value="Genomic_DNA"/>
</dbReference>
<dbReference type="Proteomes" id="UP000033434">
    <property type="component" value="Unassembled WGS sequence"/>
</dbReference>
<protein>
    <submittedName>
        <fullName evidence="1">Uncharacterized protein</fullName>
    </submittedName>
</protein>
<dbReference type="PATRIC" id="fig|1129367.4.peg.4139"/>
<sequence>MPNKVDWQTIYTTEYVKAPECWKTCGGYCCKNFYGEHFNILDKNGVSLPLLESEYKYYQSIGGITNITEPPKKRTFKLSNGKSFSIYLLSCNCGGVCEPHGHRPLICRIYPYFPVVDATGTIYDFEYAALMDLFYRDPDVDHKCTLVREQSIRIKRELSVSLKPLLKDPEVVFVFRCLKELVDRLKTKMDGHINTLDDKQLKKFITKYEWMILSGKPWKDKAFSERIDQIYDEVKTAFGGKDFL</sequence>
<evidence type="ECO:0000313" key="1">
    <source>
        <dbReference type="EMBL" id="KKE81967.1"/>
    </source>
</evidence>
<name>A0A0F6A6X2_9GAMM</name>
<dbReference type="AlphaFoldDB" id="A0A0F6A6X2"/>
<reference evidence="1 2" key="1">
    <citation type="journal article" date="2015" name="BMC Genomics">
        <title>Genome mining reveals unlocked bioactive potential of marine Gram-negative bacteria.</title>
        <authorList>
            <person name="Machado H."/>
            <person name="Sonnenschein E.C."/>
            <person name="Melchiorsen J."/>
            <person name="Gram L."/>
        </authorList>
    </citation>
    <scope>NUCLEOTIDE SEQUENCE [LARGE SCALE GENOMIC DNA]</scope>
    <source>
        <strain evidence="1 2">S4054</strain>
    </source>
</reference>
<accession>A0A0F6A6X2</accession>